<sequence length="393" mass="43777">MANVPPLDLTQQYEIIKEQVNTRVQEVLSSGRYIGGSIVDEFEQEFAKYIDVSHCVSCNSGTDALFLALRAMNIGLGDEVITTPFTFFATAEVISAVGATPIFIDIDPQTFNLDLQKLELAITEKTKAILPVHLFGQPLDMTQLMAIARAHNLIVIEDCAQATGAEWHQKKVGSFGDVGCFSFFPTKNLGAFGDGGALTTNNAAIASQARILKNHGQSAKYFSQDIGINSRLDTIQAAILQIKLPLLDSWNEQRRKLANHYHKFFSTITAVVPPQELSGSRCVWNQYTIMLKSKQLETTTKSHFSNYLRDLVHDNLQNRGIGSAVYYPTPLHLQPVYKSLVNYQLPVVEQVCHQVLSLPIFPELSTPQQEQVIYALKDCLQELMPNPPRSHKL</sequence>
<feature type="modified residue" description="N6-(pyridoxal phosphate)lysine" evidence="4">
    <location>
        <position position="187"/>
    </location>
</feature>
<dbReference type="RefSeq" id="WP_011612080.1">
    <property type="nucleotide sequence ID" value="NC_008312.1"/>
</dbReference>
<dbReference type="AlphaFoldDB" id="Q111V7"/>
<evidence type="ECO:0000256" key="1">
    <source>
        <dbReference type="ARBA" id="ARBA00022898"/>
    </source>
</evidence>
<dbReference type="STRING" id="203124.Tery_2511"/>
<dbReference type="GO" id="GO:0008483">
    <property type="term" value="F:transaminase activity"/>
    <property type="evidence" value="ECO:0007669"/>
    <property type="project" value="UniProtKB-KW"/>
</dbReference>
<dbReference type="GO" id="GO:0000271">
    <property type="term" value="P:polysaccharide biosynthetic process"/>
    <property type="evidence" value="ECO:0007669"/>
    <property type="project" value="TreeGrafter"/>
</dbReference>
<dbReference type="FunFam" id="3.40.640.10:FF:000089">
    <property type="entry name" value="Aminotransferase, DegT/DnrJ/EryC1/StrS family"/>
    <property type="match status" value="1"/>
</dbReference>
<keyword evidence="6" id="KW-0808">Transferase</keyword>
<proteinExistence type="inferred from homology"/>
<dbReference type="Gene3D" id="3.40.640.10">
    <property type="entry name" value="Type I PLP-dependent aspartate aminotransferase-like (Major domain)"/>
    <property type="match status" value="1"/>
</dbReference>
<evidence type="ECO:0000256" key="4">
    <source>
        <dbReference type="PIRSR" id="PIRSR000390-2"/>
    </source>
</evidence>
<evidence type="ECO:0000313" key="6">
    <source>
        <dbReference type="EMBL" id="ABG51717.1"/>
    </source>
</evidence>
<dbReference type="InterPro" id="IPR015421">
    <property type="entry name" value="PyrdxlP-dep_Trfase_major"/>
</dbReference>
<dbReference type="Gene3D" id="3.90.1150.10">
    <property type="entry name" value="Aspartate Aminotransferase, domain 1"/>
    <property type="match status" value="1"/>
</dbReference>
<dbReference type="InterPro" id="IPR015424">
    <property type="entry name" value="PyrdxlP-dep_Trfase"/>
</dbReference>
<organism evidence="6">
    <name type="scientific">Trichodesmium erythraeum (strain IMS101)</name>
    <dbReference type="NCBI Taxonomy" id="203124"/>
    <lineage>
        <taxon>Bacteria</taxon>
        <taxon>Bacillati</taxon>
        <taxon>Cyanobacteriota</taxon>
        <taxon>Cyanophyceae</taxon>
        <taxon>Oscillatoriophycideae</taxon>
        <taxon>Oscillatoriales</taxon>
        <taxon>Microcoleaceae</taxon>
        <taxon>Trichodesmium</taxon>
    </lineage>
</organism>
<accession>Q111V7</accession>
<dbReference type="PANTHER" id="PTHR30244">
    <property type="entry name" value="TRANSAMINASE"/>
    <property type="match status" value="1"/>
</dbReference>
<protein>
    <submittedName>
        <fullName evidence="6">DegT/DnrJ/EryC1/StrS aminotransferase</fullName>
    </submittedName>
</protein>
<dbReference type="CDD" id="cd00616">
    <property type="entry name" value="AHBA_syn"/>
    <property type="match status" value="1"/>
</dbReference>
<reference evidence="6" key="1">
    <citation type="submission" date="2006-06" db="EMBL/GenBank/DDBJ databases">
        <title>Complete sequence of Trichodesmium erythraeum IMS101.</title>
        <authorList>
            <consortium name="US DOE Joint Genome Institute"/>
            <person name="Copeland A."/>
            <person name="Lucas S."/>
            <person name="Lapidus A."/>
            <person name="Barry K."/>
            <person name="Detter J.C."/>
            <person name="Glavina del Rio T."/>
            <person name="Hammon N."/>
            <person name="Israni S."/>
            <person name="Dalin E."/>
            <person name="Tice H."/>
            <person name="Pitluck S."/>
            <person name="Kiss H."/>
            <person name="Munk A.C."/>
            <person name="Brettin T."/>
            <person name="Bruce D."/>
            <person name="Han C."/>
            <person name="Tapia R."/>
            <person name="Gilna P."/>
            <person name="Schmutz J."/>
            <person name="Larimer F."/>
            <person name="Land M."/>
            <person name="Hauser L."/>
            <person name="Kyrpides N."/>
            <person name="Kim E."/>
            <person name="Richardson P."/>
        </authorList>
    </citation>
    <scope>NUCLEOTIDE SEQUENCE [LARGE SCALE GENOMIC DNA]</scope>
    <source>
        <strain evidence="6">IMS101</strain>
    </source>
</reference>
<dbReference type="eggNOG" id="COG0399">
    <property type="taxonomic scope" value="Bacteria"/>
</dbReference>
<comment type="similarity">
    <text evidence="2 5">Belongs to the DegT/DnrJ/EryC1 family.</text>
</comment>
<evidence type="ECO:0000256" key="5">
    <source>
        <dbReference type="RuleBase" id="RU004508"/>
    </source>
</evidence>
<keyword evidence="6" id="KW-0032">Aminotransferase</keyword>
<dbReference type="InterPro" id="IPR015422">
    <property type="entry name" value="PyrdxlP-dep_Trfase_small"/>
</dbReference>
<keyword evidence="1 4" id="KW-0663">Pyridoxal phosphate</keyword>
<dbReference type="InterPro" id="IPR000653">
    <property type="entry name" value="DegT/StrS_aminotransferase"/>
</dbReference>
<dbReference type="PANTHER" id="PTHR30244:SF36">
    <property type="entry name" value="3-OXO-GLUCOSE-6-PHOSPHATE:GLUTAMATE AMINOTRANSFERASE"/>
    <property type="match status" value="1"/>
</dbReference>
<evidence type="ECO:0000256" key="2">
    <source>
        <dbReference type="ARBA" id="ARBA00037999"/>
    </source>
</evidence>
<dbReference type="EMBL" id="CP000393">
    <property type="protein sequence ID" value="ABG51717.1"/>
    <property type="molecule type" value="Genomic_DNA"/>
</dbReference>
<dbReference type="HOGENOM" id="CLU_033332_7_2_3"/>
<dbReference type="GO" id="GO:0030170">
    <property type="term" value="F:pyridoxal phosphate binding"/>
    <property type="evidence" value="ECO:0007669"/>
    <property type="project" value="UniProtKB-ARBA"/>
</dbReference>
<dbReference type="PIRSF" id="PIRSF000390">
    <property type="entry name" value="PLP_StrS"/>
    <property type="match status" value="1"/>
</dbReference>
<name>Q111V7_TRIEI</name>
<gene>
    <name evidence="6" type="ordered locus">Tery_2511</name>
</gene>
<dbReference type="KEGG" id="ter:Tery_2511"/>
<dbReference type="SUPFAM" id="SSF53383">
    <property type="entry name" value="PLP-dependent transferases"/>
    <property type="match status" value="1"/>
</dbReference>
<feature type="active site" description="Proton acceptor" evidence="3">
    <location>
        <position position="187"/>
    </location>
</feature>
<evidence type="ECO:0000256" key="3">
    <source>
        <dbReference type="PIRSR" id="PIRSR000390-1"/>
    </source>
</evidence>
<dbReference type="Pfam" id="PF01041">
    <property type="entry name" value="DegT_DnrJ_EryC1"/>
    <property type="match status" value="1"/>
</dbReference>